<comment type="caution">
    <text evidence="1">The sequence shown here is derived from an EMBL/GenBank/DDBJ whole genome shotgun (WGS) entry which is preliminary data.</text>
</comment>
<dbReference type="GO" id="GO:0005789">
    <property type="term" value="C:endoplasmic reticulum membrane"/>
    <property type="evidence" value="ECO:0007669"/>
    <property type="project" value="TreeGrafter"/>
</dbReference>
<evidence type="ECO:0000313" key="2">
    <source>
        <dbReference type="Proteomes" id="UP000789759"/>
    </source>
</evidence>
<evidence type="ECO:0000313" key="1">
    <source>
        <dbReference type="EMBL" id="CAG8502890.1"/>
    </source>
</evidence>
<accession>A0A9N9F1Y1</accession>
<dbReference type="AlphaFoldDB" id="A0A9N9F1Y1"/>
<dbReference type="OrthoDB" id="431150at2759"/>
<dbReference type="InterPro" id="IPR044844">
    <property type="entry name" value="Trans_IPPS_euk-type"/>
</dbReference>
<organism evidence="1 2">
    <name type="scientific">Cetraspora pellucida</name>
    <dbReference type="NCBI Taxonomy" id="1433469"/>
    <lineage>
        <taxon>Eukaryota</taxon>
        <taxon>Fungi</taxon>
        <taxon>Fungi incertae sedis</taxon>
        <taxon>Mucoromycota</taxon>
        <taxon>Glomeromycotina</taxon>
        <taxon>Glomeromycetes</taxon>
        <taxon>Diversisporales</taxon>
        <taxon>Gigasporaceae</taxon>
        <taxon>Cetraspora</taxon>
    </lineage>
</organism>
<protein>
    <submittedName>
        <fullName evidence="1">14390_t:CDS:1</fullName>
    </submittedName>
</protein>
<dbReference type="GO" id="GO:0006696">
    <property type="term" value="P:ergosterol biosynthetic process"/>
    <property type="evidence" value="ECO:0007669"/>
    <property type="project" value="TreeGrafter"/>
</dbReference>
<name>A0A9N9F1Y1_9GLOM</name>
<dbReference type="SUPFAM" id="SSF48576">
    <property type="entry name" value="Terpenoid synthases"/>
    <property type="match status" value="1"/>
</dbReference>
<dbReference type="PANTHER" id="PTHR11626">
    <property type="entry name" value="FARNESYL-DIPHOSPHATE FARNESYLTRANSFERASE"/>
    <property type="match status" value="1"/>
</dbReference>
<dbReference type="EMBL" id="CAJVQA010001110">
    <property type="protein sequence ID" value="CAG8502890.1"/>
    <property type="molecule type" value="Genomic_DNA"/>
</dbReference>
<dbReference type="GO" id="GO:0051996">
    <property type="term" value="F:squalene synthase [NAD(P)H] activity"/>
    <property type="evidence" value="ECO:0007669"/>
    <property type="project" value="InterPro"/>
</dbReference>
<dbReference type="InterPro" id="IPR008949">
    <property type="entry name" value="Isoprenoid_synthase_dom_sf"/>
</dbReference>
<gene>
    <name evidence="1" type="ORF">CPELLU_LOCUS2537</name>
</gene>
<dbReference type="GO" id="GO:0045338">
    <property type="term" value="P:farnesyl diphosphate metabolic process"/>
    <property type="evidence" value="ECO:0007669"/>
    <property type="project" value="InterPro"/>
</dbReference>
<reference evidence="1" key="1">
    <citation type="submission" date="2021-06" db="EMBL/GenBank/DDBJ databases">
        <authorList>
            <person name="Kallberg Y."/>
            <person name="Tangrot J."/>
            <person name="Rosling A."/>
        </authorList>
    </citation>
    <scope>NUCLEOTIDE SEQUENCE</scope>
    <source>
        <strain evidence="1">FL966</strain>
    </source>
</reference>
<dbReference type="Proteomes" id="UP000789759">
    <property type="component" value="Unassembled WGS sequence"/>
</dbReference>
<dbReference type="PANTHER" id="PTHR11626:SF2">
    <property type="entry name" value="SQUALENE SYNTHASE"/>
    <property type="match status" value="1"/>
</dbReference>
<sequence length="88" mass="10254">MYNKFAETNQSKPFFIRIHPLSPLSNTHLTNKNFICKHHNGLDPELRDLVCIFYLCLRGMDTIEDDMTLPIEPKAPLLRSFYNISEKG</sequence>
<proteinExistence type="predicted"/>
<keyword evidence="2" id="KW-1185">Reference proteome</keyword>
<dbReference type="Gene3D" id="1.10.600.10">
    <property type="entry name" value="Farnesyl Diphosphate Synthase"/>
    <property type="match status" value="1"/>
</dbReference>